<gene>
    <name evidence="2" type="ORF">GAB14E_1371</name>
</gene>
<name>A0A099L4U1_COLPS</name>
<reference evidence="2 3" key="1">
    <citation type="submission" date="2014-08" db="EMBL/GenBank/DDBJ databases">
        <title>Genomic and Phenotypic Diversity of Colwellia psychrerythraea strains from Disparate Marine Basins.</title>
        <authorList>
            <person name="Techtmann S.M."/>
            <person name="Stelling S.C."/>
            <person name="Utturkar S.M."/>
            <person name="Alshibli N."/>
            <person name="Harris A."/>
            <person name="Brown S.D."/>
            <person name="Hazen T.C."/>
        </authorList>
    </citation>
    <scope>NUCLEOTIDE SEQUENCE [LARGE SCALE GENOMIC DNA]</scope>
    <source>
        <strain evidence="2 3">GAB14E</strain>
    </source>
</reference>
<feature type="domain" description="Protein CR006 P-loop" evidence="1">
    <location>
        <begin position="106"/>
        <end position="708"/>
    </location>
</feature>
<dbReference type="Proteomes" id="UP000029868">
    <property type="component" value="Unassembled WGS sequence"/>
</dbReference>
<dbReference type="AlphaFoldDB" id="A0A099L4U1"/>
<dbReference type="EMBL" id="JQEC01000004">
    <property type="protein sequence ID" value="KGJ96903.1"/>
    <property type="molecule type" value="Genomic_DNA"/>
</dbReference>
<dbReference type="InterPro" id="IPR027417">
    <property type="entry name" value="P-loop_NTPase"/>
</dbReference>
<evidence type="ECO:0000313" key="3">
    <source>
        <dbReference type="Proteomes" id="UP000029868"/>
    </source>
</evidence>
<dbReference type="PATRIC" id="fig|28229.3.peg.529"/>
<evidence type="ECO:0000259" key="1">
    <source>
        <dbReference type="Pfam" id="PF13166"/>
    </source>
</evidence>
<evidence type="ECO:0000313" key="2">
    <source>
        <dbReference type="EMBL" id="KGJ96903.1"/>
    </source>
</evidence>
<sequence length="858" mass="95830">MTPVERIVDWVSDKPIWWHLAIKITLQNGSLTDDNIQFLFNTAQGEYGLVPKHLKYDSFTSPIDITGFTSEEYSVKLNTLSGVEGVAALAEQQSLAFEPNGLTIGYGDNGAGKSSYSAILKHACLTRGSLKPIVGNVFSANNKQPQALLTVEVNGANRSINWTPDSKPDKDAKSIRVFDTASAHHYLSSEDTLGYKPVGLNLLTELTKAADGIKRLIEEDTMGTNGLVSISPLPSGSPASVFLSKLSGLETEHEVNTHCATQEEIDSIETRKNELIQYKAQSAAQIKAGLLSKKQLLTPLANFFSSPLKLLNVQEFDRLKQLELDAIAKQEIVDKLRLKTLSNLPFENICNSEWSQLWAAAKAFIQKEGKDLEFPPNTGDSCPFCLQDIGVYSASKLQEFEAFIQNSAAKDARAAYQALTMAKQAVNTVNLNVSQYEAALNEAEHIKSGLKVRLEELVTQLTDRKNIFLMKRLPTSLEGFGLSPYTDLITELDQEIGKITNDDSQAKFIAQKDADLITIQDRKYIADHRENILRNIKRLHTVTMLQQIKNECNTRSVSTLSSSIYSDGVIEPLKQSFQSELNAFGFNRFTIEVKTRNKGGHQQFKLHLSNSGESVVAKVASEGEQRCIAIASFLAEMKADARESAVIFDDPVNSLSHQWSARVADRLVRESLERQVIIFTHDIVFYKLLLEASERLSQDNLGYISLERSRDYAGLVRTNPPWDALTTSKRIGVLNTKLQNLRNIDASGTETEFRDATRPFYSLLREAWERLVEEKLLNKVVNRFERGIHIQRLTRLDDISQIDFDTINSAYDKCCNNFSGHDTPTGMGHPFPTINEVAGDLEAIKAYLAHLQKDRKRT</sequence>
<dbReference type="InterPro" id="IPR026866">
    <property type="entry name" value="CR006_AAA"/>
</dbReference>
<dbReference type="Pfam" id="PF13166">
    <property type="entry name" value="AAA_13"/>
    <property type="match status" value="1"/>
</dbReference>
<comment type="caution">
    <text evidence="2">The sequence shown here is derived from an EMBL/GenBank/DDBJ whole genome shotgun (WGS) entry which is preliminary data.</text>
</comment>
<dbReference type="RefSeq" id="WP_033080682.1">
    <property type="nucleotide sequence ID" value="NZ_JQEC01000004.1"/>
</dbReference>
<protein>
    <submittedName>
        <fullName evidence="2">Putative chromosomal cassette SCCmec type IVc protein</fullName>
    </submittedName>
</protein>
<dbReference type="Gene3D" id="3.40.50.300">
    <property type="entry name" value="P-loop containing nucleotide triphosphate hydrolases"/>
    <property type="match status" value="1"/>
</dbReference>
<accession>A0A099L4U1</accession>
<organism evidence="2 3">
    <name type="scientific">Colwellia psychrerythraea</name>
    <name type="common">Vibrio psychroerythus</name>
    <dbReference type="NCBI Taxonomy" id="28229"/>
    <lineage>
        <taxon>Bacteria</taxon>
        <taxon>Pseudomonadati</taxon>
        <taxon>Pseudomonadota</taxon>
        <taxon>Gammaproteobacteria</taxon>
        <taxon>Alteromonadales</taxon>
        <taxon>Colwelliaceae</taxon>
        <taxon>Colwellia</taxon>
    </lineage>
</organism>
<dbReference type="SUPFAM" id="SSF52540">
    <property type="entry name" value="P-loop containing nucleoside triphosphate hydrolases"/>
    <property type="match status" value="1"/>
</dbReference>
<proteinExistence type="predicted"/>